<dbReference type="Pfam" id="PF08534">
    <property type="entry name" value="Redoxin"/>
    <property type="match status" value="1"/>
</dbReference>
<keyword evidence="4" id="KW-0676">Redox-active center</keyword>
<accession>A0ABR7UV50</accession>
<name>A0ABR7UV50_9FLAO</name>
<comment type="caution">
    <text evidence="6">The sequence shown here is derived from an EMBL/GenBank/DDBJ whole genome shotgun (WGS) entry which is preliminary data.</text>
</comment>
<dbReference type="InterPro" id="IPR013766">
    <property type="entry name" value="Thioredoxin_domain"/>
</dbReference>
<dbReference type="PANTHER" id="PTHR42852:SF6">
    <property type="entry name" value="THIOL:DISULFIDE INTERCHANGE PROTEIN DSBE"/>
    <property type="match status" value="1"/>
</dbReference>
<reference evidence="6 7" key="1">
    <citation type="journal article" date="2020" name="Microbiol. Res.">
        <title>Flavobacterium pokkalii sp. nov., a novel plant growth promoting native rhizobacteria isolated from pokkali rice grown in coastal saline affected agricultural regions of southern India, Kerala.</title>
        <authorList>
            <person name="Menon R.R."/>
            <person name="Kumari S."/>
            <person name="Viver T."/>
            <person name="Rameshkumar N."/>
        </authorList>
    </citation>
    <scope>NUCLEOTIDE SEQUENCE [LARGE SCALE GENOMIC DNA]</scope>
    <source>
        <strain evidence="6 7">L1I52</strain>
    </source>
</reference>
<protein>
    <submittedName>
        <fullName evidence="6">Alkyl hydroperoxide reductase</fullName>
    </submittedName>
</protein>
<evidence type="ECO:0000313" key="7">
    <source>
        <dbReference type="Proteomes" id="UP000661715"/>
    </source>
</evidence>
<keyword evidence="2" id="KW-0201">Cytochrome c-type biogenesis</keyword>
<evidence type="ECO:0000313" key="6">
    <source>
        <dbReference type="EMBL" id="MBD0726246.1"/>
    </source>
</evidence>
<dbReference type="RefSeq" id="WP_188221324.1">
    <property type="nucleotide sequence ID" value="NZ_NASZ01000024.1"/>
</dbReference>
<dbReference type="InterPro" id="IPR036249">
    <property type="entry name" value="Thioredoxin-like_sf"/>
</dbReference>
<proteinExistence type="predicted"/>
<dbReference type="InterPro" id="IPR013740">
    <property type="entry name" value="Redoxin"/>
</dbReference>
<organism evidence="6 7">
    <name type="scientific">Flavobacterium pokkalii</name>
    <dbReference type="NCBI Taxonomy" id="1940408"/>
    <lineage>
        <taxon>Bacteria</taxon>
        <taxon>Pseudomonadati</taxon>
        <taxon>Bacteroidota</taxon>
        <taxon>Flavobacteriia</taxon>
        <taxon>Flavobacteriales</taxon>
        <taxon>Flavobacteriaceae</taxon>
        <taxon>Flavobacterium</taxon>
    </lineage>
</organism>
<evidence type="ECO:0000256" key="2">
    <source>
        <dbReference type="ARBA" id="ARBA00022748"/>
    </source>
</evidence>
<evidence type="ECO:0000256" key="3">
    <source>
        <dbReference type="ARBA" id="ARBA00023157"/>
    </source>
</evidence>
<dbReference type="PROSITE" id="PS51257">
    <property type="entry name" value="PROKAR_LIPOPROTEIN"/>
    <property type="match status" value="1"/>
</dbReference>
<keyword evidence="3" id="KW-1015">Disulfide bond</keyword>
<comment type="subcellular location">
    <subcellularLocation>
        <location evidence="1">Cell envelope</location>
    </subcellularLocation>
</comment>
<dbReference type="SUPFAM" id="SSF52833">
    <property type="entry name" value="Thioredoxin-like"/>
    <property type="match status" value="1"/>
</dbReference>
<dbReference type="CDD" id="cd02966">
    <property type="entry name" value="TlpA_like_family"/>
    <property type="match status" value="1"/>
</dbReference>
<sequence>MKKLGTTIVILLLLVGISCSKSNEQKTRFSKKALTATVLNTEGNSIAFENILAQNKGKNLVIKIWASWCRDCIKDIPKMKSLQESYPETNFVFISMDDSANSWKYGIEKYELEGSHFMAKDQMKGEFAKAINLDWIPRTIVVDKTGKIVIYRAVETDFEKVNSTLKQLEKETI</sequence>
<evidence type="ECO:0000259" key="5">
    <source>
        <dbReference type="PROSITE" id="PS51352"/>
    </source>
</evidence>
<dbReference type="PANTHER" id="PTHR42852">
    <property type="entry name" value="THIOL:DISULFIDE INTERCHANGE PROTEIN DSBE"/>
    <property type="match status" value="1"/>
</dbReference>
<dbReference type="InterPro" id="IPR050553">
    <property type="entry name" value="Thioredoxin_ResA/DsbE_sf"/>
</dbReference>
<keyword evidence="7" id="KW-1185">Reference proteome</keyword>
<dbReference type="Gene3D" id="3.40.30.10">
    <property type="entry name" value="Glutaredoxin"/>
    <property type="match status" value="1"/>
</dbReference>
<dbReference type="EMBL" id="NASZ01000024">
    <property type="protein sequence ID" value="MBD0726246.1"/>
    <property type="molecule type" value="Genomic_DNA"/>
</dbReference>
<evidence type="ECO:0000256" key="1">
    <source>
        <dbReference type="ARBA" id="ARBA00004196"/>
    </source>
</evidence>
<gene>
    <name evidence="6" type="ORF">B6A10_13780</name>
</gene>
<evidence type="ECO:0000256" key="4">
    <source>
        <dbReference type="ARBA" id="ARBA00023284"/>
    </source>
</evidence>
<dbReference type="PROSITE" id="PS51352">
    <property type="entry name" value="THIOREDOXIN_2"/>
    <property type="match status" value="1"/>
</dbReference>
<dbReference type="Proteomes" id="UP000661715">
    <property type="component" value="Unassembled WGS sequence"/>
</dbReference>
<feature type="domain" description="Thioredoxin" evidence="5">
    <location>
        <begin position="27"/>
        <end position="170"/>
    </location>
</feature>